<protein>
    <submittedName>
        <fullName evidence="2">Uncharacterized protein</fullName>
    </submittedName>
</protein>
<evidence type="ECO:0000256" key="1">
    <source>
        <dbReference type="SAM" id="Phobius"/>
    </source>
</evidence>
<reference evidence="2" key="1">
    <citation type="submission" date="2014-09" db="EMBL/GenBank/DDBJ databases">
        <authorList>
            <person name="Magalhaes I.L.F."/>
            <person name="Oliveira U."/>
            <person name="Santos F.R."/>
            <person name="Vidigal T.H.D.A."/>
            <person name="Brescovit A.D."/>
            <person name="Santos A.J."/>
        </authorList>
    </citation>
    <scope>NUCLEOTIDE SEQUENCE</scope>
    <source>
        <tissue evidence="2">Shoot tissue taken approximately 20 cm above the soil surface</tissue>
    </source>
</reference>
<accession>A0A0A9GME0</accession>
<organism evidence="2">
    <name type="scientific">Arundo donax</name>
    <name type="common">Giant reed</name>
    <name type="synonym">Donax arundinaceus</name>
    <dbReference type="NCBI Taxonomy" id="35708"/>
    <lineage>
        <taxon>Eukaryota</taxon>
        <taxon>Viridiplantae</taxon>
        <taxon>Streptophyta</taxon>
        <taxon>Embryophyta</taxon>
        <taxon>Tracheophyta</taxon>
        <taxon>Spermatophyta</taxon>
        <taxon>Magnoliopsida</taxon>
        <taxon>Liliopsida</taxon>
        <taxon>Poales</taxon>
        <taxon>Poaceae</taxon>
        <taxon>PACMAD clade</taxon>
        <taxon>Arundinoideae</taxon>
        <taxon>Arundineae</taxon>
        <taxon>Arundo</taxon>
    </lineage>
</organism>
<feature type="transmembrane region" description="Helical" evidence="1">
    <location>
        <begin position="12"/>
        <end position="34"/>
    </location>
</feature>
<reference evidence="2" key="2">
    <citation type="journal article" date="2015" name="Data Brief">
        <title>Shoot transcriptome of the giant reed, Arundo donax.</title>
        <authorList>
            <person name="Barrero R.A."/>
            <person name="Guerrero F.D."/>
            <person name="Moolhuijzen P."/>
            <person name="Goolsby J.A."/>
            <person name="Tidwell J."/>
            <person name="Bellgard S.E."/>
            <person name="Bellgard M.I."/>
        </authorList>
    </citation>
    <scope>NUCLEOTIDE SEQUENCE</scope>
    <source>
        <tissue evidence="2">Shoot tissue taken approximately 20 cm above the soil surface</tissue>
    </source>
</reference>
<evidence type="ECO:0000313" key="2">
    <source>
        <dbReference type="EMBL" id="JAE21858.1"/>
    </source>
</evidence>
<dbReference type="AlphaFoldDB" id="A0A0A9GME0"/>
<keyword evidence="1" id="KW-0812">Transmembrane</keyword>
<keyword evidence="1" id="KW-1133">Transmembrane helix</keyword>
<name>A0A0A9GME0_ARUDO</name>
<keyword evidence="1" id="KW-0472">Membrane</keyword>
<sequence length="111" mass="12527">MEMESSSLRLPFLLLYSTINYFSSSANCFMFSWISMGVFLRFQSCVQISACNMNGVSEVLKSSSIQPLVLNSDFEATVDMGTASTSRAKRLDELPSTMLECQFWFLGLQYL</sequence>
<proteinExistence type="predicted"/>
<dbReference type="EMBL" id="GBRH01176038">
    <property type="protein sequence ID" value="JAE21858.1"/>
    <property type="molecule type" value="Transcribed_RNA"/>
</dbReference>